<dbReference type="CDD" id="cd00130">
    <property type="entry name" value="PAS"/>
    <property type="match status" value="1"/>
</dbReference>
<dbReference type="InterPro" id="IPR003661">
    <property type="entry name" value="HisK_dim/P_dom"/>
</dbReference>
<dbReference type="PANTHER" id="PTHR43065:SF42">
    <property type="entry name" value="TWO-COMPONENT SENSOR PPRA"/>
    <property type="match status" value="1"/>
</dbReference>
<gene>
    <name evidence="9" type="ORF">HP555_12610</name>
</gene>
<dbReference type="PROSITE" id="PS50110">
    <property type="entry name" value="RESPONSE_REGULATORY"/>
    <property type="match status" value="1"/>
</dbReference>
<dbReference type="PANTHER" id="PTHR43065">
    <property type="entry name" value="SENSOR HISTIDINE KINASE"/>
    <property type="match status" value="1"/>
</dbReference>
<evidence type="ECO:0000259" key="8">
    <source>
        <dbReference type="PROSITE" id="PS50113"/>
    </source>
</evidence>
<accession>A0A7T6ARL3</accession>
<dbReference type="Proteomes" id="UP000596092">
    <property type="component" value="Chromosome"/>
</dbReference>
<dbReference type="SMART" id="SM00388">
    <property type="entry name" value="HisKA"/>
    <property type="match status" value="1"/>
</dbReference>
<dbReference type="SMART" id="SM00091">
    <property type="entry name" value="PAS"/>
    <property type="match status" value="2"/>
</dbReference>
<dbReference type="PRINTS" id="PR00344">
    <property type="entry name" value="BCTRLSENSOR"/>
</dbReference>
<dbReference type="Pfam" id="PF13426">
    <property type="entry name" value="PAS_9"/>
    <property type="match status" value="2"/>
</dbReference>
<dbReference type="InterPro" id="IPR001610">
    <property type="entry name" value="PAC"/>
</dbReference>
<keyword evidence="3" id="KW-0597">Phosphoprotein</keyword>
<feature type="domain" description="PAC" evidence="8">
    <location>
        <begin position="343"/>
        <end position="397"/>
    </location>
</feature>
<evidence type="ECO:0000259" key="5">
    <source>
        <dbReference type="PROSITE" id="PS50109"/>
    </source>
</evidence>
<dbReference type="PROSITE" id="PS50109">
    <property type="entry name" value="HIS_KIN"/>
    <property type="match status" value="1"/>
</dbReference>
<dbReference type="PROSITE" id="PS50112">
    <property type="entry name" value="PAS"/>
    <property type="match status" value="1"/>
</dbReference>
<dbReference type="CDD" id="cd00082">
    <property type="entry name" value="HisKA"/>
    <property type="match status" value="1"/>
</dbReference>
<dbReference type="CDD" id="cd00156">
    <property type="entry name" value="REC"/>
    <property type="match status" value="1"/>
</dbReference>
<dbReference type="KEGG" id="dog:HP555_12610"/>
<evidence type="ECO:0000256" key="4">
    <source>
        <dbReference type="PROSITE-ProRule" id="PRU00169"/>
    </source>
</evidence>
<feature type="domain" description="Response regulatory" evidence="6">
    <location>
        <begin position="653"/>
        <end position="769"/>
    </location>
</feature>
<protein>
    <recommendedName>
        <fullName evidence="2">histidine kinase</fullName>
        <ecNumber evidence="2">2.7.13.3</ecNumber>
    </recommendedName>
</protein>
<dbReference type="SMART" id="SM00448">
    <property type="entry name" value="REC"/>
    <property type="match status" value="1"/>
</dbReference>
<dbReference type="EMBL" id="CP054140">
    <property type="protein sequence ID" value="QQG66650.1"/>
    <property type="molecule type" value="Genomic_DNA"/>
</dbReference>
<dbReference type="SMART" id="SM00387">
    <property type="entry name" value="HATPase_c"/>
    <property type="match status" value="1"/>
</dbReference>
<evidence type="ECO:0000313" key="10">
    <source>
        <dbReference type="Proteomes" id="UP000596092"/>
    </source>
</evidence>
<dbReference type="Gene3D" id="3.30.450.20">
    <property type="entry name" value="PAS domain"/>
    <property type="match status" value="1"/>
</dbReference>
<feature type="domain" description="PAS" evidence="7">
    <location>
        <begin position="272"/>
        <end position="318"/>
    </location>
</feature>
<dbReference type="SUPFAM" id="SSF47384">
    <property type="entry name" value="Homodimeric domain of signal transducing histidine kinase"/>
    <property type="match status" value="1"/>
</dbReference>
<dbReference type="Pfam" id="PF00512">
    <property type="entry name" value="HisKA"/>
    <property type="match status" value="1"/>
</dbReference>
<dbReference type="AlphaFoldDB" id="A0A7T6ARL3"/>
<dbReference type="InterPro" id="IPR004358">
    <property type="entry name" value="Sig_transdc_His_kin-like_C"/>
</dbReference>
<dbReference type="SUPFAM" id="SSF52172">
    <property type="entry name" value="CheY-like"/>
    <property type="match status" value="1"/>
</dbReference>
<dbReference type="InterPro" id="IPR035965">
    <property type="entry name" value="PAS-like_dom_sf"/>
</dbReference>
<evidence type="ECO:0000256" key="3">
    <source>
        <dbReference type="ARBA" id="ARBA00022553"/>
    </source>
</evidence>
<dbReference type="InterPro" id="IPR001789">
    <property type="entry name" value="Sig_transdc_resp-reg_receiver"/>
</dbReference>
<evidence type="ECO:0000259" key="6">
    <source>
        <dbReference type="PROSITE" id="PS50110"/>
    </source>
</evidence>
<dbReference type="Gene3D" id="3.40.50.2300">
    <property type="match status" value="1"/>
</dbReference>
<evidence type="ECO:0000256" key="2">
    <source>
        <dbReference type="ARBA" id="ARBA00012438"/>
    </source>
</evidence>
<dbReference type="InterPro" id="IPR003594">
    <property type="entry name" value="HATPase_dom"/>
</dbReference>
<comment type="catalytic activity">
    <reaction evidence="1">
        <text>ATP + protein L-histidine = ADP + protein N-phospho-L-histidine.</text>
        <dbReference type="EC" id="2.7.13.3"/>
    </reaction>
</comment>
<organism evidence="9 10">
    <name type="scientific">Desulfobulbus oligotrophicus</name>
    <dbReference type="NCBI Taxonomy" id="1909699"/>
    <lineage>
        <taxon>Bacteria</taxon>
        <taxon>Pseudomonadati</taxon>
        <taxon>Thermodesulfobacteriota</taxon>
        <taxon>Desulfobulbia</taxon>
        <taxon>Desulfobulbales</taxon>
        <taxon>Desulfobulbaceae</taxon>
        <taxon>Desulfobulbus</taxon>
    </lineage>
</organism>
<reference evidence="9 10" key="1">
    <citation type="submission" date="2020-05" db="EMBL/GenBank/DDBJ databases">
        <title>Complete genome of Desulfobulbus oligotrophicus.</title>
        <authorList>
            <person name="Podar M."/>
        </authorList>
    </citation>
    <scope>NUCLEOTIDE SEQUENCE [LARGE SCALE GENOMIC DNA]</scope>
    <source>
        <strain evidence="9 10">Prop6</strain>
    </source>
</reference>
<dbReference type="GO" id="GO:0000155">
    <property type="term" value="F:phosphorelay sensor kinase activity"/>
    <property type="evidence" value="ECO:0007669"/>
    <property type="project" value="InterPro"/>
</dbReference>
<dbReference type="NCBIfam" id="TIGR00229">
    <property type="entry name" value="sensory_box"/>
    <property type="match status" value="1"/>
</dbReference>
<feature type="domain" description="Histidine kinase" evidence="5">
    <location>
        <begin position="410"/>
        <end position="633"/>
    </location>
</feature>
<dbReference type="Gene3D" id="1.10.287.130">
    <property type="match status" value="1"/>
</dbReference>
<dbReference type="EC" id="2.7.13.3" evidence="2"/>
<dbReference type="SUPFAM" id="SSF55874">
    <property type="entry name" value="ATPase domain of HSP90 chaperone/DNA topoisomerase II/histidine kinase"/>
    <property type="match status" value="1"/>
</dbReference>
<dbReference type="SUPFAM" id="SSF55785">
    <property type="entry name" value="PYP-like sensor domain (PAS domain)"/>
    <property type="match status" value="1"/>
</dbReference>
<dbReference type="InterPro" id="IPR011006">
    <property type="entry name" value="CheY-like_superfamily"/>
</dbReference>
<dbReference type="Pfam" id="PF00072">
    <property type="entry name" value="Response_reg"/>
    <property type="match status" value="1"/>
</dbReference>
<evidence type="ECO:0000259" key="7">
    <source>
        <dbReference type="PROSITE" id="PS50112"/>
    </source>
</evidence>
<keyword evidence="10" id="KW-1185">Reference proteome</keyword>
<dbReference type="PROSITE" id="PS50113">
    <property type="entry name" value="PAC"/>
    <property type="match status" value="1"/>
</dbReference>
<dbReference type="InterPro" id="IPR000700">
    <property type="entry name" value="PAS-assoc_C"/>
</dbReference>
<dbReference type="SMART" id="SM00086">
    <property type="entry name" value="PAC"/>
    <property type="match status" value="1"/>
</dbReference>
<sequence length="774" mass="88398">MHKSELTLFIEIYENASIPIALAQMSKEIPGINEGVYINKHDIDHKETDNILIWINKSFNKLFNNEDHISKEHNKNEKIIIFSRYLSDYIKYNKNYVSENISFEYVLNDENHIRKLMVTADILDAKKYIYQIYIFDITNYFNTEVIFNEFINKHYLLLKYISDSIVLFDTNDFNIIEVSEKLYSLIDEQRSFAGVHISYLFDTDNYNLFTDFLYKKKKNIYKDDEKIKLFISSKNGTQVPVELNIFHSTFDNNNVAQLVISDLRDIFKLEEGKKLLATAIDQSAESIVITDVNGNIQYVNPCFEKISGYSEYEVLGKNPKFLQSGQTPHETYKLMWHEISHGRVWRGILENRAKKGTIYKEDVTVTPVKDHNGIITNFVAVKRDITQNLMLEEQVRQSQKIQAIGTLAGGIAHDFNNILTAIVGYTELSMALCEKDSLMHNNLNEIIKGTDRAAHLISQIMTFSRKSEKNISTIELDAIVQEVVSLMRVLVPDNVQILYKNYEKFHVKADPTQMHQVIMNLCTNACQSLEGTPGTISIKLSKTELSHKKGVEIGNLPKGSYICLQIEDNGAGIPKEYLHRIYEPFFTTKKLHQGTGLGLAVVYGIVNDHRGAIHVDSTPGKGTVFTIYLPETAAPNGVSRTLTRPAGKTHQGIILIVDDEESNVKFISQILIHLGYKVISSHSCADAHQLCKDNQYNFDLVITHQGTTEFSGSDLIQHITHFNPKIRVIFCLGYGEDISTDDYPHLDIVGFLRKPLNAHQLVQEVTKVMQMDRQ</sequence>
<dbReference type="InterPro" id="IPR036890">
    <property type="entry name" value="HATPase_C_sf"/>
</dbReference>
<dbReference type="InterPro" id="IPR000014">
    <property type="entry name" value="PAS"/>
</dbReference>
<name>A0A7T6ARL3_9BACT</name>
<dbReference type="Gene3D" id="3.30.565.10">
    <property type="entry name" value="Histidine kinase-like ATPase, C-terminal domain"/>
    <property type="match status" value="1"/>
</dbReference>
<evidence type="ECO:0000313" key="9">
    <source>
        <dbReference type="EMBL" id="QQG66650.1"/>
    </source>
</evidence>
<dbReference type="InterPro" id="IPR036097">
    <property type="entry name" value="HisK_dim/P_sf"/>
</dbReference>
<dbReference type="Pfam" id="PF02518">
    <property type="entry name" value="HATPase_c"/>
    <property type="match status" value="1"/>
</dbReference>
<comment type="caution">
    <text evidence="4">Lacks conserved residue(s) required for the propagation of feature annotation.</text>
</comment>
<dbReference type="RefSeq" id="WP_199262934.1">
    <property type="nucleotide sequence ID" value="NZ_CP054140.1"/>
</dbReference>
<evidence type="ECO:0000256" key="1">
    <source>
        <dbReference type="ARBA" id="ARBA00000085"/>
    </source>
</evidence>
<dbReference type="InterPro" id="IPR005467">
    <property type="entry name" value="His_kinase_dom"/>
</dbReference>
<proteinExistence type="predicted"/>